<keyword evidence="3" id="KW-0238">DNA-binding</keyword>
<dbReference type="InterPro" id="IPR000847">
    <property type="entry name" value="LysR_HTH_N"/>
</dbReference>
<dbReference type="Gene3D" id="1.10.10.10">
    <property type="entry name" value="Winged helix-like DNA-binding domain superfamily/Winged helix DNA-binding domain"/>
    <property type="match status" value="1"/>
</dbReference>
<evidence type="ECO:0000256" key="1">
    <source>
        <dbReference type="ARBA" id="ARBA00009437"/>
    </source>
</evidence>
<feature type="region of interest" description="Disordered" evidence="5">
    <location>
        <begin position="306"/>
        <end position="331"/>
    </location>
</feature>
<dbReference type="RefSeq" id="WP_143949055.1">
    <property type="nucleotide sequence ID" value="NZ_BAABMB010000001.1"/>
</dbReference>
<feature type="domain" description="HTH lysR-type" evidence="6">
    <location>
        <begin position="2"/>
        <end position="59"/>
    </location>
</feature>
<dbReference type="PANTHER" id="PTHR30346">
    <property type="entry name" value="TRANSCRIPTIONAL DUAL REGULATOR HCAR-RELATED"/>
    <property type="match status" value="1"/>
</dbReference>
<organism evidence="7 8">
    <name type="scientific">Verticiella sediminum</name>
    <dbReference type="NCBI Taxonomy" id="1247510"/>
    <lineage>
        <taxon>Bacteria</taxon>
        <taxon>Pseudomonadati</taxon>
        <taxon>Pseudomonadota</taxon>
        <taxon>Betaproteobacteria</taxon>
        <taxon>Burkholderiales</taxon>
        <taxon>Alcaligenaceae</taxon>
        <taxon>Verticiella</taxon>
    </lineage>
</organism>
<dbReference type="OrthoDB" id="5292387at2"/>
<dbReference type="InterPro" id="IPR036388">
    <property type="entry name" value="WH-like_DNA-bd_sf"/>
</dbReference>
<gene>
    <name evidence="7" type="ORF">FOZ76_14835</name>
</gene>
<keyword evidence="8" id="KW-1185">Reference proteome</keyword>
<evidence type="ECO:0000256" key="2">
    <source>
        <dbReference type="ARBA" id="ARBA00023015"/>
    </source>
</evidence>
<evidence type="ECO:0000259" key="6">
    <source>
        <dbReference type="PROSITE" id="PS50931"/>
    </source>
</evidence>
<sequence>MVTLRQIRYFVAIAEELSFVKAAARLHVSQPPLSSQLKALEDELDVKLLTRDSRVVELTDAGRTFLNGCRRILADLQSTVQETNRTAAGELGTLRIGAVASSIISILPTIHGQLSATMPDMEIVVDHQGSREQYLSLMRGDIDIAMLHAAPNDERLEIAPLHRESLCAIMQKTHPLASAKTFSLNMLADENFVNYPRKSAPAMFDLVISTCMLAGFSPRLRHTGDFMTMVQMVGMGMGVALVPRSLAIWSNGMITARELDGAAPTIGVELAWKKDNASTLVQRAARVILDCVTPLATAKVQFPATVQRETRPARGSVRPAATGSRHPTRSR</sequence>
<comment type="caution">
    <text evidence="7">The sequence shown here is derived from an EMBL/GenBank/DDBJ whole genome shotgun (WGS) entry which is preliminary data.</text>
</comment>
<evidence type="ECO:0000313" key="8">
    <source>
        <dbReference type="Proteomes" id="UP000318405"/>
    </source>
</evidence>
<dbReference type="Gene3D" id="3.40.190.10">
    <property type="entry name" value="Periplasmic binding protein-like II"/>
    <property type="match status" value="2"/>
</dbReference>
<dbReference type="AlphaFoldDB" id="A0A556AII6"/>
<dbReference type="PANTHER" id="PTHR30346:SF0">
    <property type="entry name" value="HCA OPERON TRANSCRIPTIONAL ACTIVATOR HCAR"/>
    <property type="match status" value="1"/>
</dbReference>
<evidence type="ECO:0000256" key="4">
    <source>
        <dbReference type="ARBA" id="ARBA00023163"/>
    </source>
</evidence>
<proteinExistence type="inferred from homology"/>
<dbReference type="PROSITE" id="PS50931">
    <property type="entry name" value="HTH_LYSR"/>
    <property type="match status" value="1"/>
</dbReference>
<evidence type="ECO:0000313" key="7">
    <source>
        <dbReference type="EMBL" id="TSH92689.1"/>
    </source>
</evidence>
<keyword evidence="4" id="KW-0804">Transcription</keyword>
<dbReference type="EMBL" id="VLTJ01000029">
    <property type="protein sequence ID" value="TSH92689.1"/>
    <property type="molecule type" value="Genomic_DNA"/>
</dbReference>
<keyword evidence="2" id="KW-0805">Transcription regulation</keyword>
<name>A0A556AII6_9BURK</name>
<evidence type="ECO:0000256" key="3">
    <source>
        <dbReference type="ARBA" id="ARBA00023125"/>
    </source>
</evidence>
<dbReference type="PRINTS" id="PR00039">
    <property type="entry name" value="HTHLYSR"/>
</dbReference>
<dbReference type="InterPro" id="IPR005119">
    <property type="entry name" value="LysR_subst-bd"/>
</dbReference>
<dbReference type="GO" id="GO:0032993">
    <property type="term" value="C:protein-DNA complex"/>
    <property type="evidence" value="ECO:0007669"/>
    <property type="project" value="TreeGrafter"/>
</dbReference>
<dbReference type="GO" id="GO:0003677">
    <property type="term" value="F:DNA binding"/>
    <property type="evidence" value="ECO:0007669"/>
    <property type="project" value="UniProtKB-KW"/>
</dbReference>
<dbReference type="Pfam" id="PF00126">
    <property type="entry name" value="HTH_1"/>
    <property type="match status" value="1"/>
</dbReference>
<dbReference type="Proteomes" id="UP000318405">
    <property type="component" value="Unassembled WGS sequence"/>
</dbReference>
<comment type="similarity">
    <text evidence="1">Belongs to the LysR transcriptional regulatory family.</text>
</comment>
<dbReference type="GO" id="GO:0003700">
    <property type="term" value="F:DNA-binding transcription factor activity"/>
    <property type="evidence" value="ECO:0007669"/>
    <property type="project" value="InterPro"/>
</dbReference>
<dbReference type="FunFam" id="1.10.10.10:FF:000001">
    <property type="entry name" value="LysR family transcriptional regulator"/>
    <property type="match status" value="1"/>
</dbReference>
<dbReference type="InterPro" id="IPR036390">
    <property type="entry name" value="WH_DNA-bd_sf"/>
</dbReference>
<dbReference type="Pfam" id="PF03466">
    <property type="entry name" value="LysR_substrate"/>
    <property type="match status" value="1"/>
</dbReference>
<accession>A0A556AII6</accession>
<protein>
    <submittedName>
        <fullName evidence="7">LysR family transcriptional regulator</fullName>
    </submittedName>
</protein>
<reference evidence="7 8" key="1">
    <citation type="submission" date="2019-07" db="EMBL/GenBank/DDBJ databases">
        <title>Qingshengfaniella alkalisoli gen. nov., sp. nov., isolated from saline soil.</title>
        <authorList>
            <person name="Xu L."/>
            <person name="Huang X.-X."/>
            <person name="Sun J.-Q."/>
        </authorList>
    </citation>
    <scope>NUCLEOTIDE SEQUENCE [LARGE SCALE GENOMIC DNA]</scope>
    <source>
        <strain evidence="7 8">DSM 27279</strain>
    </source>
</reference>
<dbReference type="SUPFAM" id="SSF46785">
    <property type="entry name" value="Winged helix' DNA-binding domain"/>
    <property type="match status" value="1"/>
</dbReference>
<dbReference type="SUPFAM" id="SSF53850">
    <property type="entry name" value="Periplasmic binding protein-like II"/>
    <property type="match status" value="1"/>
</dbReference>
<evidence type="ECO:0000256" key="5">
    <source>
        <dbReference type="SAM" id="MobiDB-lite"/>
    </source>
</evidence>